<evidence type="ECO:0000256" key="2">
    <source>
        <dbReference type="ARBA" id="ARBA00022448"/>
    </source>
</evidence>
<dbReference type="AlphaFoldDB" id="A0A5C4TCX1"/>
<dbReference type="GO" id="GO:0015768">
    <property type="term" value="P:maltose transport"/>
    <property type="evidence" value="ECO:0007669"/>
    <property type="project" value="TreeGrafter"/>
</dbReference>
<dbReference type="OrthoDB" id="2585476at2"/>
<accession>A0A5C4TCX1</accession>
<feature type="signal peptide" evidence="4">
    <location>
        <begin position="1"/>
        <end position="26"/>
    </location>
</feature>
<dbReference type="Pfam" id="PF13416">
    <property type="entry name" value="SBP_bac_8"/>
    <property type="match status" value="1"/>
</dbReference>
<keyword evidence="2" id="KW-0813">Transport</keyword>
<dbReference type="GO" id="GO:0055052">
    <property type="term" value="C:ATP-binding cassette (ABC) transporter complex, substrate-binding subunit-containing"/>
    <property type="evidence" value="ECO:0007669"/>
    <property type="project" value="TreeGrafter"/>
</dbReference>
<keyword evidence="3 4" id="KW-0732">Signal</keyword>
<comment type="similarity">
    <text evidence="1">Belongs to the bacterial solute-binding protein 1 family.</text>
</comment>
<comment type="caution">
    <text evidence="5">The sequence shown here is derived from an EMBL/GenBank/DDBJ whole genome shotgun (WGS) entry which is preliminary data.</text>
</comment>
<dbReference type="GO" id="GO:0042956">
    <property type="term" value="P:maltodextrin transmembrane transport"/>
    <property type="evidence" value="ECO:0007669"/>
    <property type="project" value="TreeGrafter"/>
</dbReference>
<name>A0A5C4TCX1_9BACL</name>
<protein>
    <submittedName>
        <fullName evidence="5">Extracellular solute-binding protein</fullName>
    </submittedName>
</protein>
<sequence>MFRHKNWLLLAAAACFAIVLIPALFTGSTHRTKPSGADGSAIVEPAPAEGQAEKQLRMAVSMQSKEFVQLQQLKDQFQAVHPGLNIRLENIPDETAYSKLKKAAQLGEAPDIMLLDNNWVSEFAALGYLLPVDSMLTGGLQAEQMEQALAQVKWNGYLWGVPKQLDAYVIVYNTKKLGEWGEKPPGTTEELVALHKQSHKVEEGKYGIYFDAPDGRSFVTLARILGGAKTVSKTAPVELTDPNVLKSLESFLFPVGEGAKDEAKPLAKSFPPESATWKPWEQLAQGKLVGYLTTFSDWKQNESAAVTMSKIPLPGGEEPWKGPWLSGKSFSISARSESSKEAFELIRELASASSALKFWNAAGVLPTQANVYASGIRNDAAFKNAAFQIDQDDAVPSVPQRAKQMTALQEQLEQMWKGEASFKTFADRTVAEWNAIRPPAK</sequence>
<dbReference type="PANTHER" id="PTHR30061:SF50">
    <property type="entry name" value="MALTOSE_MALTODEXTRIN-BINDING PERIPLASMIC PROTEIN"/>
    <property type="match status" value="1"/>
</dbReference>
<evidence type="ECO:0000256" key="3">
    <source>
        <dbReference type="ARBA" id="ARBA00022729"/>
    </source>
</evidence>
<dbReference type="PANTHER" id="PTHR30061">
    <property type="entry name" value="MALTOSE-BINDING PERIPLASMIC PROTEIN"/>
    <property type="match status" value="1"/>
</dbReference>
<dbReference type="RefSeq" id="WP_139602075.1">
    <property type="nucleotide sequence ID" value="NZ_VDCQ01000011.1"/>
</dbReference>
<dbReference type="Proteomes" id="UP000307943">
    <property type="component" value="Unassembled WGS sequence"/>
</dbReference>
<feature type="chain" id="PRO_5038818283" evidence="4">
    <location>
        <begin position="27"/>
        <end position="441"/>
    </location>
</feature>
<dbReference type="GO" id="GO:1901982">
    <property type="term" value="F:maltose binding"/>
    <property type="evidence" value="ECO:0007669"/>
    <property type="project" value="TreeGrafter"/>
</dbReference>
<dbReference type="Gene3D" id="3.40.190.10">
    <property type="entry name" value="Periplasmic binding protein-like II"/>
    <property type="match status" value="1"/>
</dbReference>
<evidence type="ECO:0000256" key="4">
    <source>
        <dbReference type="SAM" id="SignalP"/>
    </source>
</evidence>
<dbReference type="EMBL" id="VDCQ01000011">
    <property type="protein sequence ID" value="TNJ66319.1"/>
    <property type="molecule type" value="Genomic_DNA"/>
</dbReference>
<dbReference type="SUPFAM" id="SSF53850">
    <property type="entry name" value="Periplasmic binding protein-like II"/>
    <property type="match status" value="1"/>
</dbReference>
<keyword evidence="6" id="KW-1185">Reference proteome</keyword>
<evidence type="ECO:0000313" key="6">
    <source>
        <dbReference type="Proteomes" id="UP000307943"/>
    </source>
</evidence>
<evidence type="ECO:0000313" key="5">
    <source>
        <dbReference type="EMBL" id="TNJ66319.1"/>
    </source>
</evidence>
<dbReference type="InterPro" id="IPR006059">
    <property type="entry name" value="SBP"/>
</dbReference>
<reference evidence="5 6" key="1">
    <citation type="submission" date="2019-05" db="EMBL/GenBank/DDBJ databases">
        <title>We sequenced the genome of Paenibacillus hemerocallicola KCTC 33185 for further insight into its adaptation and study the phylogeny of Paenibacillus.</title>
        <authorList>
            <person name="Narsing Rao M.P."/>
        </authorList>
    </citation>
    <scope>NUCLEOTIDE SEQUENCE [LARGE SCALE GENOMIC DNA]</scope>
    <source>
        <strain evidence="5 6">KCTC 33185</strain>
    </source>
</reference>
<gene>
    <name evidence="5" type="ORF">FE784_10085</name>
</gene>
<organism evidence="5 6">
    <name type="scientific">Paenibacillus hemerocallicola</name>
    <dbReference type="NCBI Taxonomy" id="1172614"/>
    <lineage>
        <taxon>Bacteria</taxon>
        <taxon>Bacillati</taxon>
        <taxon>Bacillota</taxon>
        <taxon>Bacilli</taxon>
        <taxon>Bacillales</taxon>
        <taxon>Paenibacillaceae</taxon>
        <taxon>Paenibacillus</taxon>
    </lineage>
</organism>
<proteinExistence type="inferred from homology"/>
<evidence type="ECO:0000256" key="1">
    <source>
        <dbReference type="ARBA" id="ARBA00008520"/>
    </source>
</evidence>